<reference evidence="1 2" key="1">
    <citation type="submission" date="2014-04" db="EMBL/GenBank/DDBJ databases">
        <authorList>
            <consortium name="DOE Joint Genome Institute"/>
            <person name="Kuo A."/>
            <person name="Zuccaro A."/>
            <person name="Kohler A."/>
            <person name="Nagy L.G."/>
            <person name="Floudas D."/>
            <person name="Copeland A."/>
            <person name="Barry K.W."/>
            <person name="Cichocki N."/>
            <person name="Veneault-Fourrey C."/>
            <person name="LaButti K."/>
            <person name="Lindquist E.A."/>
            <person name="Lipzen A."/>
            <person name="Lundell T."/>
            <person name="Morin E."/>
            <person name="Murat C."/>
            <person name="Sun H."/>
            <person name="Tunlid A."/>
            <person name="Henrissat B."/>
            <person name="Grigoriev I.V."/>
            <person name="Hibbett D.S."/>
            <person name="Martin F."/>
            <person name="Nordberg H.P."/>
            <person name="Cantor M.N."/>
            <person name="Hua S.X."/>
        </authorList>
    </citation>
    <scope>NUCLEOTIDE SEQUENCE [LARGE SCALE GENOMIC DNA]</scope>
    <source>
        <strain evidence="1 2">MAFF 305830</strain>
    </source>
</reference>
<protein>
    <recommendedName>
        <fullName evidence="3">F-box domain-containing protein</fullName>
    </recommendedName>
</protein>
<dbReference type="EMBL" id="KN824315">
    <property type="protein sequence ID" value="KIM25356.1"/>
    <property type="molecule type" value="Genomic_DNA"/>
</dbReference>
<sequence length="461" mass="52633">MRVAPPITRCPSDILLIIFELILNESRESATNNVYDRFISLAHLPAKFALVCRTWKNLVYNTSKLWVDIPMIWEQGTLSGSKHIKWRASMAKDAWITLYVTMHLNVIDFNDIPYILKVVPNVRSFSVTVIGWVTPTLFEQAWPQLPEVREAKYTNYKYEDTFGDILRHFMGMPRLTSLWLNGSPLQIPYRVDSPVLPVLTCLRLGMDSGTMDTSILQCTIAALLSHCPQIEELYLDYRPTKTTRYRPSAPPFTLPRLHKISTRTMSVMHPFSQGYITSPALREFKLLSWEDSYVARAVKFLTANLSTLTTIVVSVDDCTKYQSILYPLVNITFLELNVFRGEGFYLKALYKPLDSFPSTNQPPPNTCLPSLRSVRLSLRLATILPKHFELFCTARCIPINSQRTTQAGYHALDKLQVIRRGSYTDIRGAMLTKAWKDAQVLDTGGEYGSFELRWNTPANGI</sequence>
<evidence type="ECO:0000313" key="2">
    <source>
        <dbReference type="Proteomes" id="UP000054097"/>
    </source>
</evidence>
<dbReference type="Gene3D" id="3.80.10.10">
    <property type="entry name" value="Ribonuclease Inhibitor"/>
    <property type="match status" value="1"/>
</dbReference>
<reference evidence="2" key="2">
    <citation type="submission" date="2015-01" db="EMBL/GenBank/DDBJ databases">
        <title>Evolutionary Origins and Diversification of the Mycorrhizal Mutualists.</title>
        <authorList>
            <consortium name="DOE Joint Genome Institute"/>
            <consortium name="Mycorrhizal Genomics Consortium"/>
            <person name="Kohler A."/>
            <person name="Kuo A."/>
            <person name="Nagy L.G."/>
            <person name="Floudas D."/>
            <person name="Copeland A."/>
            <person name="Barry K.W."/>
            <person name="Cichocki N."/>
            <person name="Veneault-Fourrey C."/>
            <person name="LaButti K."/>
            <person name="Lindquist E.A."/>
            <person name="Lipzen A."/>
            <person name="Lundell T."/>
            <person name="Morin E."/>
            <person name="Murat C."/>
            <person name="Riley R."/>
            <person name="Ohm R."/>
            <person name="Sun H."/>
            <person name="Tunlid A."/>
            <person name="Henrissat B."/>
            <person name="Grigoriev I.V."/>
            <person name="Hibbett D.S."/>
            <person name="Martin F."/>
        </authorList>
    </citation>
    <scope>NUCLEOTIDE SEQUENCE [LARGE SCALE GENOMIC DNA]</scope>
    <source>
        <strain evidence="2">MAFF 305830</strain>
    </source>
</reference>
<organism evidence="1 2">
    <name type="scientific">Serendipita vermifera MAFF 305830</name>
    <dbReference type="NCBI Taxonomy" id="933852"/>
    <lineage>
        <taxon>Eukaryota</taxon>
        <taxon>Fungi</taxon>
        <taxon>Dikarya</taxon>
        <taxon>Basidiomycota</taxon>
        <taxon>Agaricomycotina</taxon>
        <taxon>Agaricomycetes</taxon>
        <taxon>Sebacinales</taxon>
        <taxon>Serendipitaceae</taxon>
        <taxon>Serendipita</taxon>
    </lineage>
</organism>
<dbReference type="HOGENOM" id="CLU_593340_0_0_1"/>
<dbReference type="AlphaFoldDB" id="A0A0C3B1D4"/>
<dbReference type="Proteomes" id="UP000054097">
    <property type="component" value="Unassembled WGS sequence"/>
</dbReference>
<name>A0A0C3B1D4_SERVB</name>
<evidence type="ECO:0000313" key="1">
    <source>
        <dbReference type="EMBL" id="KIM25356.1"/>
    </source>
</evidence>
<accession>A0A0C3B1D4</accession>
<evidence type="ECO:0008006" key="3">
    <source>
        <dbReference type="Google" id="ProtNLM"/>
    </source>
</evidence>
<proteinExistence type="predicted"/>
<gene>
    <name evidence="1" type="ORF">M408DRAFT_212740</name>
</gene>
<dbReference type="InterPro" id="IPR032675">
    <property type="entry name" value="LRR_dom_sf"/>
</dbReference>
<dbReference type="SUPFAM" id="SSF52058">
    <property type="entry name" value="L domain-like"/>
    <property type="match status" value="1"/>
</dbReference>
<keyword evidence="2" id="KW-1185">Reference proteome</keyword>